<keyword evidence="2" id="KW-1185">Reference proteome</keyword>
<dbReference type="EMBL" id="ON529854">
    <property type="protein sequence ID" value="USN14466.1"/>
    <property type="molecule type" value="Genomic_DNA"/>
</dbReference>
<organism evidence="1 2">
    <name type="scientific">Janthinobacterium phage vB_JliS-Donnerlittchen</name>
    <dbReference type="NCBI Taxonomy" id="2948610"/>
    <lineage>
        <taxon>Viruses</taxon>
        <taxon>Duplodnaviria</taxon>
        <taxon>Heunggongvirae</taxon>
        <taxon>Uroviricota</taxon>
        <taxon>Caudoviricetes</taxon>
        <taxon>Mesyanzhinovviridae</taxon>
        <taxon>Bradleyvirinae</taxon>
        <taxon>Donnerlittchenvirus</taxon>
        <taxon>Donnerlittchenvirus donnerlittchenvirus</taxon>
    </lineage>
</organism>
<dbReference type="Proteomes" id="UP001057102">
    <property type="component" value="Segment"/>
</dbReference>
<gene>
    <name evidence="1" type="ORF">DONNERLITTCHEN_00660</name>
</gene>
<sequence length="107" mass="12139">MSWVVWLVLWAAVVWLFIRGLSRGRPARDADLHGRGRLYVRSALRQAKDGPAEAERLWAEYERGMTLDPTAFEDGMRLELDAWCDGDPAGRCCTGDCDQGRRCPARE</sequence>
<name>A0A9E7MRN1_9CAUD</name>
<protein>
    <submittedName>
        <fullName evidence="1">Uncharacterized protein</fullName>
    </submittedName>
</protein>
<evidence type="ECO:0000313" key="1">
    <source>
        <dbReference type="EMBL" id="USN14466.1"/>
    </source>
</evidence>
<reference evidence="1" key="1">
    <citation type="submission" date="2022-05" db="EMBL/GenBank/DDBJ databases">
        <authorList>
            <person name="Friedrich I."/>
            <person name="Poehlein A."/>
            <person name="Schneider D."/>
            <person name="Hertel R."/>
            <person name="Daniel R."/>
        </authorList>
    </citation>
    <scope>NUCLEOTIDE SEQUENCE</scope>
</reference>
<evidence type="ECO:0000313" key="2">
    <source>
        <dbReference type="Proteomes" id="UP001057102"/>
    </source>
</evidence>
<proteinExistence type="predicted"/>
<accession>A0A9E7MRN1</accession>